<dbReference type="PANTHER" id="PTHR23514:SF13">
    <property type="entry name" value="INNER MEMBRANE PROTEIN YBJJ"/>
    <property type="match status" value="1"/>
</dbReference>
<evidence type="ECO:0000256" key="3">
    <source>
        <dbReference type="ARBA" id="ARBA00022989"/>
    </source>
</evidence>
<organism evidence="7 8">
    <name type="scientific">Pseudomonas oryzihabitans</name>
    <dbReference type="NCBI Taxonomy" id="47885"/>
    <lineage>
        <taxon>Bacteria</taxon>
        <taxon>Pseudomonadati</taxon>
        <taxon>Pseudomonadota</taxon>
        <taxon>Gammaproteobacteria</taxon>
        <taxon>Pseudomonadales</taxon>
        <taxon>Pseudomonadaceae</taxon>
        <taxon>Pseudomonas</taxon>
    </lineage>
</organism>
<feature type="transmembrane region" description="Helical" evidence="5">
    <location>
        <begin position="143"/>
        <end position="164"/>
    </location>
</feature>
<accession>A0A0U4P5F9</accession>
<dbReference type="SUPFAM" id="SSF103473">
    <property type="entry name" value="MFS general substrate transporter"/>
    <property type="match status" value="1"/>
</dbReference>
<gene>
    <name evidence="7" type="ORF">APT59_07230</name>
</gene>
<dbReference type="KEGG" id="por:APT59_07230"/>
<sequence>MQHVQLAAQQPSGVIEQWATRAGFLIAGSAMAAWAPLVPVAKARIGADDSTLGLLLLCLGLGSIVAMPIVGILASRFGCRAVIATSSVALALVLPLLALANSIFGMAIALALFGASVGALDVAINIQAVMVEKDSGRNMMSGFHGLFSVGGIVGAGGMSVLLGAGTQPLVATLVFSALLIVLLAASIKGLLPYGNHEAGHTPLFTLPRGIVAFIGLLCFLIFLGEGAILDWSALFLIDAHGVDPAQAGFGYTVFALAMTIGRLTGDWIVKTLGGLKVVVGGGLLAAAGFLMAVLAPTQPFAFAGFLLVGLGASNIVPVLFSAAGRQTRMPASHAIAAITTIGYAGILIGPATIGFVAQHWSLSAALLLVGGGMAFVALTWPMTARQQDA</sequence>
<feature type="transmembrane region" description="Helical" evidence="5">
    <location>
        <begin position="334"/>
        <end position="356"/>
    </location>
</feature>
<evidence type="ECO:0000256" key="1">
    <source>
        <dbReference type="ARBA" id="ARBA00004141"/>
    </source>
</evidence>
<feature type="transmembrane region" description="Helical" evidence="5">
    <location>
        <begin position="362"/>
        <end position="380"/>
    </location>
</feature>
<feature type="transmembrane region" description="Helical" evidence="5">
    <location>
        <begin position="244"/>
        <end position="263"/>
    </location>
</feature>
<dbReference type="Proteomes" id="UP000064137">
    <property type="component" value="Chromosome"/>
</dbReference>
<evidence type="ECO:0000256" key="5">
    <source>
        <dbReference type="SAM" id="Phobius"/>
    </source>
</evidence>
<dbReference type="InterPro" id="IPR011701">
    <property type="entry name" value="MFS"/>
</dbReference>
<protein>
    <submittedName>
        <fullName evidence="7">MFS transporter</fullName>
    </submittedName>
</protein>
<dbReference type="RefSeq" id="WP_059314239.1">
    <property type="nucleotide sequence ID" value="NZ_CP013987.1"/>
</dbReference>
<feature type="domain" description="Major facilitator superfamily (MFS) profile" evidence="6">
    <location>
        <begin position="210"/>
        <end position="389"/>
    </location>
</feature>
<dbReference type="InterPro" id="IPR020846">
    <property type="entry name" value="MFS_dom"/>
</dbReference>
<keyword evidence="2 5" id="KW-0812">Transmembrane</keyword>
<reference evidence="7 8" key="1">
    <citation type="submission" date="2016-01" db="EMBL/GenBank/DDBJ databases">
        <title>Annotation of Pseudomonas oryzihabitans USDA-ARS-USMARC-56511.</title>
        <authorList>
            <person name="Harhay G.P."/>
            <person name="Harhay D.M."/>
            <person name="Smith T.P.L."/>
            <person name="Bono J.L."/>
            <person name="Heaton M.P."/>
            <person name="Clawson M.L."/>
            <person name="Chitko-Mckown C.G."/>
            <person name="Capik S.F."/>
            <person name="DeDonder K.D."/>
            <person name="Apley M.D."/>
            <person name="Lubbers B.V."/>
            <person name="White B.J."/>
            <person name="Larson R.L."/>
        </authorList>
    </citation>
    <scope>NUCLEOTIDE SEQUENCE [LARGE SCALE GENOMIC DNA]</scope>
    <source>
        <strain evidence="7 8">USDA-ARS-USMARC-56511</strain>
    </source>
</reference>
<feature type="transmembrane region" description="Helical" evidence="5">
    <location>
        <begin position="275"/>
        <end position="294"/>
    </location>
</feature>
<proteinExistence type="predicted"/>
<dbReference type="AlphaFoldDB" id="A0A0U4P5F9"/>
<evidence type="ECO:0000313" key="7">
    <source>
        <dbReference type="EMBL" id="ALZ84015.1"/>
    </source>
</evidence>
<feature type="transmembrane region" description="Helical" evidence="5">
    <location>
        <begin position="106"/>
        <end position="131"/>
    </location>
</feature>
<dbReference type="EMBL" id="CP013987">
    <property type="protein sequence ID" value="ALZ84015.1"/>
    <property type="molecule type" value="Genomic_DNA"/>
</dbReference>
<dbReference type="GO" id="GO:0022857">
    <property type="term" value="F:transmembrane transporter activity"/>
    <property type="evidence" value="ECO:0007669"/>
    <property type="project" value="InterPro"/>
</dbReference>
<feature type="transmembrane region" description="Helical" evidence="5">
    <location>
        <begin position="81"/>
        <end position="100"/>
    </location>
</feature>
<dbReference type="PROSITE" id="PS50850">
    <property type="entry name" value="MFS"/>
    <property type="match status" value="1"/>
</dbReference>
<feature type="transmembrane region" description="Helical" evidence="5">
    <location>
        <begin position="170"/>
        <end position="191"/>
    </location>
</feature>
<keyword evidence="3 5" id="KW-1133">Transmembrane helix</keyword>
<dbReference type="Gene3D" id="1.20.1250.20">
    <property type="entry name" value="MFS general substrate transporter like domains"/>
    <property type="match status" value="2"/>
</dbReference>
<dbReference type="InterPro" id="IPR036259">
    <property type="entry name" value="MFS_trans_sf"/>
</dbReference>
<evidence type="ECO:0000259" key="6">
    <source>
        <dbReference type="PROSITE" id="PS50850"/>
    </source>
</evidence>
<dbReference type="InterPro" id="IPR051788">
    <property type="entry name" value="MFS_Transporter"/>
</dbReference>
<feature type="transmembrane region" description="Helical" evidence="5">
    <location>
        <begin position="21"/>
        <end position="40"/>
    </location>
</feature>
<dbReference type="PANTHER" id="PTHR23514">
    <property type="entry name" value="BYPASS OF STOP CODON PROTEIN 6"/>
    <property type="match status" value="1"/>
</dbReference>
<name>A0A0U4P5F9_9PSED</name>
<evidence type="ECO:0000256" key="2">
    <source>
        <dbReference type="ARBA" id="ARBA00022692"/>
    </source>
</evidence>
<dbReference type="OrthoDB" id="9810941at2"/>
<dbReference type="GO" id="GO:0016020">
    <property type="term" value="C:membrane"/>
    <property type="evidence" value="ECO:0007669"/>
    <property type="project" value="UniProtKB-SubCell"/>
</dbReference>
<feature type="transmembrane region" description="Helical" evidence="5">
    <location>
        <begin position="300"/>
        <end position="322"/>
    </location>
</feature>
<feature type="transmembrane region" description="Helical" evidence="5">
    <location>
        <begin position="52"/>
        <end position="74"/>
    </location>
</feature>
<evidence type="ECO:0000256" key="4">
    <source>
        <dbReference type="ARBA" id="ARBA00023136"/>
    </source>
</evidence>
<keyword evidence="4 5" id="KW-0472">Membrane</keyword>
<dbReference type="Pfam" id="PF07690">
    <property type="entry name" value="MFS_1"/>
    <property type="match status" value="1"/>
</dbReference>
<comment type="subcellular location">
    <subcellularLocation>
        <location evidence="1">Membrane</location>
        <topology evidence="1">Multi-pass membrane protein</topology>
    </subcellularLocation>
</comment>
<evidence type="ECO:0000313" key="8">
    <source>
        <dbReference type="Proteomes" id="UP000064137"/>
    </source>
</evidence>
<feature type="transmembrane region" description="Helical" evidence="5">
    <location>
        <begin position="203"/>
        <end position="224"/>
    </location>
</feature>
<dbReference type="CDD" id="cd17393">
    <property type="entry name" value="MFS_MosC_like"/>
    <property type="match status" value="1"/>
</dbReference>